<dbReference type="EC" id="2.7.7.7" evidence="2"/>
<keyword evidence="2" id="KW-0808">Transferase</keyword>
<dbReference type="Proteomes" id="UP001497527">
    <property type="component" value="Unassembled WGS sequence"/>
</dbReference>
<gene>
    <name evidence="2" type="ORF">T190423A01A_80107</name>
</gene>
<dbReference type="Gene3D" id="3.30.420.10">
    <property type="entry name" value="Ribonuclease H-like superfamily/Ribonuclease H"/>
    <property type="match status" value="1"/>
</dbReference>
<dbReference type="InterPro" id="IPR036397">
    <property type="entry name" value="RNaseH_sf"/>
</dbReference>
<dbReference type="SUPFAM" id="SSF82771">
    <property type="entry name" value="GIY-YIG endonuclease"/>
    <property type="match status" value="1"/>
</dbReference>
<dbReference type="CDD" id="cd10434">
    <property type="entry name" value="GIY-YIG_UvrC_Cho"/>
    <property type="match status" value="1"/>
</dbReference>
<evidence type="ECO:0000313" key="2">
    <source>
        <dbReference type="EMBL" id="CAL2104570.1"/>
    </source>
</evidence>
<dbReference type="SMART" id="SM00465">
    <property type="entry name" value="GIYc"/>
    <property type="match status" value="1"/>
</dbReference>
<dbReference type="RefSeq" id="WP_348718819.1">
    <property type="nucleotide sequence ID" value="NZ_CAXJIO010000017.1"/>
</dbReference>
<dbReference type="Pfam" id="PF00929">
    <property type="entry name" value="RNase_T"/>
    <property type="match status" value="1"/>
</dbReference>
<proteinExistence type="predicted"/>
<dbReference type="PANTHER" id="PTHR30231:SF41">
    <property type="entry name" value="DNA POLYMERASE III SUBUNIT EPSILON"/>
    <property type="match status" value="1"/>
</dbReference>
<dbReference type="CDD" id="cd06127">
    <property type="entry name" value="DEDDh"/>
    <property type="match status" value="1"/>
</dbReference>
<protein>
    <submittedName>
        <fullName evidence="2">DNA polymerase III subunit epsilon</fullName>
        <ecNumber evidence="2">2.7.7.7</ecNumber>
    </submittedName>
</protein>
<dbReference type="SUPFAM" id="SSF53098">
    <property type="entry name" value="Ribonuclease H-like"/>
    <property type="match status" value="1"/>
</dbReference>
<dbReference type="InterPro" id="IPR013520">
    <property type="entry name" value="Ribonucl_H"/>
</dbReference>
<accession>A0ABP1F3B3</accession>
<dbReference type="PROSITE" id="PS50164">
    <property type="entry name" value="GIY_YIG"/>
    <property type="match status" value="1"/>
</dbReference>
<evidence type="ECO:0000313" key="3">
    <source>
        <dbReference type="Proteomes" id="UP001497527"/>
    </source>
</evidence>
<dbReference type="NCBIfam" id="TIGR00573">
    <property type="entry name" value="dnaq"/>
    <property type="match status" value="1"/>
</dbReference>
<organism evidence="2 3">
    <name type="scientific">Tenacibaculum polynesiense</name>
    <dbReference type="NCBI Taxonomy" id="3137857"/>
    <lineage>
        <taxon>Bacteria</taxon>
        <taxon>Pseudomonadati</taxon>
        <taxon>Bacteroidota</taxon>
        <taxon>Flavobacteriia</taxon>
        <taxon>Flavobacteriales</taxon>
        <taxon>Flavobacteriaceae</taxon>
        <taxon>Tenacibaculum</taxon>
    </lineage>
</organism>
<feature type="domain" description="GIY-YIG" evidence="1">
    <location>
        <begin position="196"/>
        <end position="272"/>
    </location>
</feature>
<evidence type="ECO:0000259" key="1">
    <source>
        <dbReference type="PROSITE" id="PS50164"/>
    </source>
</evidence>
<dbReference type="Pfam" id="PF01541">
    <property type="entry name" value="GIY-YIG"/>
    <property type="match status" value="1"/>
</dbReference>
<reference evidence="2 3" key="1">
    <citation type="submission" date="2024-05" db="EMBL/GenBank/DDBJ databases">
        <authorList>
            <person name="Duchaud E."/>
        </authorList>
    </citation>
    <scope>NUCLEOTIDE SEQUENCE [LARGE SCALE GENOMIC DNA]</scope>
    <source>
        <strain evidence="2">Ena-SAMPLE-TAB-13-05-2024-13:56:06:370-140308</strain>
    </source>
</reference>
<dbReference type="EMBL" id="CAXJIO010000017">
    <property type="protein sequence ID" value="CAL2104570.1"/>
    <property type="molecule type" value="Genomic_DNA"/>
</dbReference>
<keyword evidence="2" id="KW-0548">Nucleotidyltransferase</keyword>
<name>A0ABP1F3B3_9FLAO</name>
<dbReference type="InterPro" id="IPR006054">
    <property type="entry name" value="DnaQ"/>
</dbReference>
<sequence length="470" mass="54333">MNYAIVDIETDGGVKITEISIFIFDGEQVIDEFTTLVNPGTNIPGFITQLTGITNFMVKDSPKFEEVAKKIYQITEGCIFVAHNVNFDYGIIGKEFKSLGLTYRRKKLCTVRLSRKLLPNKKSYSLGKLCVSEGITIADRHRARGDAEATVILFQKLIEKDRVDDFKVINSFLNPRSKEATLPPLLAKEVFDGLSEKHGVYYFWNKDKEVIYVGKANNIKQRVLSHFHDKKKKEILMCMATANITYTETGNELLALLLESAEIKRLFPKYNRAQRRKQHGYALFSYYDRKGILHLAWNNLKMVNQPLMKFYTLTEARNFVERLCSTFELCPKYCHLQTNVSSCFHYQIKECRGICREEEAIENYNSRVVEAIASLAFDNKDFVVHEAGREENEIGYALVVNNIYKGYGYLKKQKTYTSKDYQENLQSQSDNQDVRRILNAYLRKNSEAIIEIDASSYQEDSVIELEFKFE</sequence>
<dbReference type="InterPro" id="IPR035901">
    <property type="entry name" value="GIY-YIG_endonuc_sf"/>
</dbReference>
<dbReference type="SMART" id="SM00479">
    <property type="entry name" value="EXOIII"/>
    <property type="match status" value="1"/>
</dbReference>
<dbReference type="InterPro" id="IPR047296">
    <property type="entry name" value="GIY-YIG_UvrC_Cho"/>
</dbReference>
<keyword evidence="3" id="KW-1185">Reference proteome</keyword>
<dbReference type="InterPro" id="IPR000305">
    <property type="entry name" value="GIY-YIG_endonuc"/>
</dbReference>
<dbReference type="GO" id="GO:0003887">
    <property type="term" value="F:DNA-directed DNA polymerase activity"/>
    <property type="evidence" value="ECO:0007669"/>
    <property type="project" value="UniProtKB-EC"/>
</dbReference>
<dbReference type="InterPro" id="IPR012337">
    <property type="entry name" value="RNaseH-like_sf"/>
</dbReference>
<dbReference type="PANTHER" id="PTHR30231">
    <property type="entry name" value="DNA POLYMERASE III SUBUNIT EPSILON"/>
    <property type="match status" value="1"/>
</dbReference>
<comment type="caution">
    <text evidence="2">The sequence shown here is derived from an EMBL/GenBank/DDBJ whole genome shotgun (WGS) entry which is preliminary data.</text>
</comment>
<dbReference type="Gene3D" id="3.40.1440.10">
    <property type="entry name" value="GIY-YIG endonuclease"/>
    <property type="match status" value="1"/>
</dbReference>